<sequence>MKAVCAITLVYWIKYASSAPIDSATNWPHSQPDIKKAVDNGSITYQDLENYCTMKKSWESNVERMKNLNLTDPNQPPSTYQRRITWGELLKGKLSGGELQWGRITRDELWANELRGTNYWGRIVLEPSISE</sequence>
<accession>A0A915KBE2</accession>
<organism evidence="2 3">
    <name type="scientific">Romanomermis culicivorax</name>
    <name type="common">Nematode worm</name>
    <dbReference type="NCBI Taxonomy" id="13658"/>
    <lineage>
        <taxon>Eukaryota</taxon>
        <taxon>Metazoa</taxon>
        <taxon>Ecdysozoa</taxon>
        <taxon>Nematoda</taxon>
        <taxon>Enoplea</taxon>
        <taxon>Dorylaimia</taxon>
        <taxon>Mermithida</taxon>
        <taxon>Mermithoidea</taxon>
        <taxon>Mermithidae</taxon>
        <taxon>Romanomermis</taxon>
    </lineage>
</organism>
<evidence type="ECO:0000313" key="3">
    <source>
        <dbReference type="WBParaSite" id="nRc.2.0.1.t36032-RA"/>
    </source>
</evidence>
<feature type="signal peptide" evidence="1">
    <location>
        <begin position="1"/>
        <end position="18"/>
    </location>
</feature>
<dbReference type="Proteomes" id="UP000887565">
    <property type="component" value="Unplaced"/>
</dbReference>
<feature type="chain" id="PRO_5036858796" evidence="1">
    <location>
        <begin position="19"/>
        <end position="131"/>
    </location>
</feature>
<proteinExistence type="predicted"/>
<keyword evidence="1" id="KW-0732">Signal</keyword>
<dbReference type="AlphaFoldDB" id="A0A915KBE2"/>
<reference evidence="3" key="1">
    <citation type="submission" date="2022-11" db="UniProtKB">
        <authorList>
            <consortium name="WormBaseParasite"/>
        </authorList>
    </citation>
    <scope>IDENTIFICATION</scope>
</reference>
<protein>
    <submittedName>
        <fullName evidence="3">Uncharacterized protein</fullName>
    </submittedName>
</protein>
<keyword evidence="2" id="KW-1185">Reference proteome</keyword>
<dbReference type="WBParaSite" id="nRc.2.0.1.t36032-RA">
    <property type="protein sequence ID" value="nRc.2.0.1.t36032-RA"/>
    <property type="gene ID" value="nRc.2.0.1.g36032"/>
</dbReference>
<name>A0A915KBE2_ROMCU</name>
<evidence type="ECO:0000256" key="1">
    <source>
        <dbReference type="SAM" id="SignalP"/>
    </source>
</evidence>
<evidence type="ECO:0000313" key="2">
    <source>
        <dbReference type="Proteomes" id="UP000887565"/>
    </source>
</evidence>